<dbReference type="OrthoDB" id="2513590at2759"/>
<dbReference type="AlphaFoldDB" id="A0A180FZC2"/>
<reference evidence="1" key="2">
    <citation type="submission" date="2016-05" db="EMBL/GenBank/DDBJ databases">
        <title>Comparative analysis highlights variable genome content of wheat rusts and divergence of the mating loci.</title>
        <authorList>
            <person name="Cuomo C.A."/>
            <person name="Bakkeren G."/>
            <person name="Szabo L."/>
            <person name="Khalil H."/>
            <person name="Joly D."/>
            <person name="Goldberg J."/>
            <person name="Young S."/>
            <person name="Zeng Q."/>
            <person name="Fellers J."/>
        </authorList>
    </citation>
    <scope>NUCLEOTIDE SEQUENCE [LARGE SCALE GENOMIC DNA]</scope>
    <source>
        <strain evidence="1">1-1 BBBD Race 1</strain>
    </source>
</reference>
<evidence type="ECO:0000313" key="2">
    <source>
        <dbReference type="EnsemblFungi" id="PTTG_30314-t43_1-p1"/>
    </source>
</evidence>
<dbReference type="VEuPathDB" id="FungiDB:PTTG_30314"/>
<sequence length="207" mass="23316">KSFKNLIIGRGDEEVFDEAWCEAHKKEKKFRKKTANAYTLLELCVSANLYSVVQAANSFSKAMTDLAEACGEQSLIKLGDKLYTLIHLDYVPGTSIAAHISKFQSMYTSLKSAQLVTKHMQVDTAMAGMFFLKSFRHDDSLASLIQNLFDTDPFTFEKLATQMSIEHSRNELSGTINAVSSKPFTRPNKDKFKAVKKKFRNVIPTKN</sequence>
<dbReference type="EMBL" id="ADAS02002867">
    <property type="protein sequence ID" value="OAV85730.1"/>
    <property type="molecule type" value="Genomic_DNA"/>
</dbReference>
<reference evidence="1" key="1">
    <citation type="submission" date="2009-11" db="EMBL/GenBank/DDBJ databases">
        <authorList>
            <consortium name="The Broad Institute Genome Sequencing Platform"/>
            <person name="Ward D."/>
            <person name="Feldgarden M."/>
            <person name="Earl A."/>
            <person name="Young S.K."/>
            <person name="Zeng Q."/>
            <person name="Koehrsen M."/>
            <person name="Alvarado L."/>
            <person name="Berlin A."/>
            <person name="Bochicchio J."/>
            <person name="Borenstein D."/>
            <person name="Chapman S.B."/>
            <person name="Chen Z."/>
            <person name="Engels R."/>
            <person name="Freedman E."/>
            <person name="Gellesch M."/>
            <person name="Goldberg J."/>
            <person name="Griggs A."/>
            <person name="Gujja S."/>
            <person name="Heilman E."/>
            <person name="Heiman D."/>
            <person name="Hepburn T."/>
            <person name="Howarth C."/>
            <person name="Jen D."/>
            <person name="Larson L."/>
            <person name="Lewis B."/>
            <person name="Mehta T."/>
            <person name="Park D."/>
            <person name="Pearson M."/>
            <person name="Roberts A."/>
            <person name="Saif S."/>
            <person name="Shea T."/>
            <person name="Shenoy N."/>
            <person name="Sisk P."/>
            <person name="Stolte C."/>
            <person name="Sykes S."/>
            <person name="Thomson T."/>
            <person name="Walk T."/>
            <person name="White J."/>
            <person name="Yandava C."/>
            <person name="Izard J."/>
            <person name="Baranova O.V."/>
            <person name="Blanton J.M."/>
            <person name="Tanner A.C."/>
            <person name="Dewhirst F.E."/>
            <person name="Haas B."/>
            <person name="Nusbaum C."/>
            <person name="Birren B."/>
        </authorList>
    </citation>
    <scope>NUCLEOTIDE SEQUENCE [LARGE SCALE GENOMIC DNA]</scope>
    <source>
        <strain evidence="1">1-1 BBBD Race 1</strain>
    </source>
</reference>
<accession>A0A180FZC2</accession>
<gene>
    <name evidence="1" type="ORF">PTTG_30314</name>
</gene>
<dbReference type="EnsemblFungi" id="PTTG_30314-t43_1">
    <property type="protein sequence ID" value="PTTG_30314-t43_1-p1"/>
    <property type="gene ID" value="PTTG_30314"/>
</dbReference>
<reference evidence="2 3" key="3">
    <citation type="journal article" date="2017" name="G3 (Bethesda)">
        <title>Comparative analysis highlights variable genome content of wheat rusts and divergence of the mating loci.</title>
        <authorList>
            <person name="Cuomo C.A."/>
            <person name="Bakkeren G."/>
            <person name="Khalil H.B."/>
            <person name="Panwar V."/>
            <person name="Joly D."/>
            <person name="Linning R."/>
            <person name="Sakthikumar S."/>
            <person name="Song X."/>
            <person name="Adiconis X."/>
            <person name="Fan L."/>
            <person name="Goldberg J.M."/>
            <person name="Levin J.Z."/>
            <person name="Young S."/>
            <person name="Zeng Q."/>
            <person name="Anikster Y."/>
            <person name="Bruce M."/>
            <person name="Wang M."/>
            <person name="Yin C."/>
            <person name="McCallum B."/>
            <person name="Szabo L.J."/>
            <person name="Hulbert S."/>
            <person name="Chen X."/>
            <person name="Fellers J.P."/>
        </authorList>
    </citation>
    <scope>NUCLEOTIDE SEQUENCE</scope>
    <source>
        <strain evidence="2">isolate 1-1 / race 1 (BBBD)</strain>
        <strain evidence="3">Isolate 1-1 / race 1 (BBBD)</strain>
    </source>
</reference>
<protein>
    <submittedName>
        <fullName evidence="1 2">Uncharacterized protein</fullName>
    </submittedName>
</protein>
<name>A0A180FZC2_PUCT1</name>
<keyword evidence="3" id="KW-1185">Reference proteome</keyword>
<dbReference type="Proteomes" id="UP000005240">
    <property type="component" value="Unassembled WGS sequence"/>
</dbReference>
<reference evidence="2" key="4">
    <citation type="submission" date="2025-05" db="UniProtKB">
        <authorList>
            <consortium name="EnsemblFungi"/>
        </authorList>
    </citation>
    <scope>IDENTIFICATION</scope>
    <source>
        <strain evidence="2">isolate 1-1 / race 1 (BBBD)</strain>
    </source>
</reference>
<evidence type="ECO:0000313" key="1">
    <source>
        <dbReference type="EMBL" id="OAV85730.1"/>
    </source>
</evidence>
<feature type="non-terminal residue" evidence="1">
    <location>
        <position position="1"/>
    </location>
</feature>
<evidence type="ECO:0000313" key="3">
    <source>
        <dbReference type="Proteomes" id="UP000005240"/>
    </source>
</evidence>
<proteinExistence type="predicted"/>
<organism evidence="1">
    <name type="scientific">Puccinia triticina (isolate 1-1 / race 1 (BBBD))</name>
    <name type="common">Brown leaf rust fungus</name>
    <dbReference type="NCBI Taxonomy" id="630390"/>
    <lineage>
        <taxon>Eukaryota</taxon>
        <taxon>Fungi</taxon>
        <taxon>Dikarya</taxon>
        <taxon>Basidiomycota</taxon>
        <taxon>Pucciniomycotina</taxon>
        <taxon>Pucciniomycetes</taxon>
        <taxon>Pucciniales</taxon>
        <taxon>Pucciniaceae</taxon>
        <taxon>Puccinia</taxon>
    </lineage>
</organism>